<dbReference type="EMBL" id="LS991952">
    <property type="protein sequence ID" value="SYV94007.1"/>
    <property type="molecule type" value="Genomic_DNA"/>
</dbReference>
<proteinExistence type="predicted"/>
<evidence type="ECO:0000313" key="1">
    <source>
        <dbReference type="EMBL" id="SYV94007.1"/>
    </source>
</evidence>
<organism evidence="1 2">
    <name type="scientific">Mycoplasmoides gallisepticum</name>
    <name type="common">Mycoplasma gallisepticum</name>
    <dbReference type="NCBI Taxonomy" id="2096"/>
    <lineage>
        <taxon>Bacteria</taxon>
        <taxon>Bacillati</taxon>
        <taxon>Mycoplasmatota</taxon>
        <taxon>Mycoplasmoidales</taxon>
        <taxon>Mycoplasmoidaceae</taxon>
        <taxon>Mycoplasmoides</taxon>
    </lineage>
</organism>
<dbReference type="AlphaFoldDB" id="A0A3B0PDI9"/>
<dbReference type="Proteomes" id="UP000260136">
    <property type="component" value="Chromosome"/>
</dbReference>
<reference evidence="2" key="1">
    <citation type="submission" date="2018-06" db="EMBL/GenBank/DDBJ databases">
        <authorList>
            <consortium name="Pathogen Informatics"/>
        </authorList>
    </citation>
    <scope>NUCLEOTIDE SEQUENCE [LARGE SCALE GENOMIC DNA]</scope>
    <source>
        <strain evidence="2">NCTC10115</strain>
    </source>
</reference>
<gene>
    <name evidence="1" type="ORF">NCTC10115_00304</name>
</gene>
<accession>A0A3B0PDI9</accession>
<sequence>MSLNSLDRFMMGEIDEMIDALRSKEQEEKMKLIMNE</sequence>
<protein>
    <submittedName>
        <fullName evidence="1">Uncharacterized protein</fullName>
    </submittedName>
</protein>
<evidence type="ECO:0000313" key="2">
    <source>
        <dbReference type="Proteomes" id="UP000260136"/>
    </source>
</evidence>
<name>A0A3B0PDI9_MYCGL</name>